<evidence type="ECO:0000313" key="2">
    <source>
        <dbReference type="EMBL" id="KAK4013778.1"/>
    </source>
</evidence>
<sequence length="338" mass="36793">MNEYVITCGPKIARTPLLPIVPEISVPLSNEESVAISLNFDKSPTVSQLAPHTSSEGMTPEILTELTSKCISPVVIPQVGKDNSQSSSPIQQNQERPQKYLSAQDEPASVPSPCDQEPEGERSGLPVDRSEDLGTADLVDPGHPAFKPLPSQPEPSDGVDGTNNPADTSDVDPSSATPSTGEEDSDIGATGIQPDSDLHIVREIVPDILAESCRTSRQNDETILDSIPDSGPFIRHREERYLHLSSEVKELSIPLETLLLAYQETFLVYIHNLILYLRELRLLTPLEPLVPEINSLLRKLDNFPGANNPNNLQLAEIQPGDPTNVLPNQDTTETIPTV</sequence>
<feature type="compositionally biased region" description="Polar residues" evidence="1">
    <location>
        <begin position="161"/>
        <end position="180"/>
    </location>
</feature>
<feature type="compositionally biased region" description="Polar residues" evidence="1">
    <location>
        <begin position="325"/>
        <end position="338"/>
    </location>
</feature>
<keyword evidence="4" id="KW-1185">Reference proteome</keyword>
<evidence type="ECO:0000256" key="1">
    <source>
        <dbReference type="SAM" id="MobiDB-lite"/>
    </source>
</evidence>
<reference evidence="3 4" key="1">
    <citation type="journal article" date="2023" name="Nucleic Acids Res.">
        <title>The hologenome of Daphnia magna reveals possible DNA methylation and microbiome-mediated evolution of the host genome.</title>
        <authorList>
            <person name="Chaturvedi A."/>
            <person name="Li X."/>
            <person name="Dhandapani V."/>
            <person name="Marshall H."/>
            <person name="Kissane S."/>
            <person name="Cuenca-Cambronero M."/>
            <person name="Asole G."/>
            <person name="Calvet F."/>
            <person name="Ruiz-Romero M."/>
            <person name="Marangio P."/>
            <person name="Guigo R."/>
            <person name="Rago D."/>
            <person name="Mirbahai L."/>
            <person name="Eastwood N."/>
            <person name="Colbourne J.K."/>
            <person name="Zhou J."/>
            <person name="Mallon E."/>
            <person name="Orsini L."/>
        </authorList>
    </citation>
    <scope>NUCLEOTIDE SEQUENCE [LARGE SCALE GENOMIC DNA]</scope>
    <source>
        <strain evidence="3">LRV0_1</strain>
    </source>
</reference>
<evidence type="ECO:0000313" key="4">
    <source>
        <dbReference type="Proteomes" id="UP001234178"/>
    </source>
</evidence>
<gene>
    <name evidence="2" type="ORF">OUZ56_026331</name>
    <name evidence="3" type="ORF">OUZ56_033414</name>
</gene>
<feature type="region of interest" description="Disordered" evidence="1">
    <location>
        <begin position="78"/>
        <end position="195"/>
    </location>
</feature>
<proteinExistence type="predicted"/>
<feature type="region of interest" description="Disordered" evidence="1">
    <location>
        <begin position="310"/>
        <end position="338"/>
    </location>
</feature>
<accession>A0ABQ9ZY16</accession>
<feature type="compositionally biased region" description="Low complexity" evidence="1">
    <location>
        <begin position="83"/>
        <end position="94"/>
    </location>
</feature>
<name>A0ABQ9ZY16_9CRUS</name>
<comment type="caution">
    <text evidence="3">The sequence shown here is derived from an EMBL/GenBank/DDBJ whole genome shotgun (WGS) entry which is preliminary data.</text>
</comment>
<organism evidence="3 4">
    <name type="scientific">Daphnia magna</name>
    <dbReference type="NCBI Taxonomy" id="35525"/>
    <lineage>
        <taxon>Eukaryota</taxon>
        <taxon>Metazoa</taxon>
        <taxon>Ecdysozoa</taxon>
        <taxon>Arthropoda</taxon>
        <taxon>Crustacea</taxon>
        <taxon>Branchiopoda</taxon>
        <taxon>Diplostraca</taxon>
        <taxon>Cladocera</taxon>
        <taxon>Anomopoda</taxon>
        <taxon>Daphniidae</taxon>
        <taxon>Daphnia</taxon>
    </lineage>
</organism>
<dbReference type="Proteomes" id="UP001234178">
    <property type="component" value="Unassembled WGS sequence"/>
</dbReference>
<evidence type="ECO:0000313" key="3">
    <source>
        <dbReference type="EMBL" id="KAK4017708.1"/>
    </source>
</evidence>
<dbReference type="EMBL" id="JAOYFB010000004">
    <property type="protein sequence ID" value="KAK4013778.1"/>
    <property type="molecule type" value="Genomic_DNA"/>
</dbReference>
<dbReference type="EMBL" id="JAOYFB010000014">
    <property type="protein sequence ID" value="KAK4017708.1"/>
    <property type="molecule type" value="Genomic_DNA"/>
</dbReference>
<protein>
    <submittedName>
        <fullName evidence="3">Uncharacterized protein</fullName>
    </submittedName>
</protein>